<dbReference type="InterPro" id="IPR036116">
    <property type="entry name" value="FN3_sf"/>
</dbReference>
<dbReference type="Proteomes" id="UP001602370">
    <property type="component" value="Unassembled WGS sequence"/>
</dbReference>
<dbReference type="SMART" id="SM00758">
    <property type="entry name" value="PA14"/>
    <property type="match status" value="1"/>
</dbReference>
<name>A0ABW6XP93_9ACTN</name>
<dbReference type="SUPFAM" id="SSF56988">
    <property type="entry name" value="Anthrax protective antigen"/>
    <property type="match status" value="1"/>
</dbReference>
<dbReference type="Gene3D" id="3.90.182.10">
    <property type="entry name" value="Toxin - Anthrax Protective Antigen,domain 1"/>
    <property type="match status" value="1"/>
</dbReference>
<dbReference type="InterPro" id="IPR013783">
    <property type="entry name" value="Ig-like_fold"/>
</dbReference>
<sequence>MTTRNRLSALVTTAALAASGGLLTATPAAAAVTCASPVWKAEYYANTTLTGTPRLTTCDNVIAENYGTGDPAGVTLPRDNFSVRWSVTRDFGSGGPFTFTAEAQDGIRVHLDGVRRIDLWKNVSTTQKKTVAVTVPAGRHTIHVSYATWTGAANVKFGYAPNTSASVDKVRPLAPAGATVAYDRSLNKATLKWAANKEMDHAGYRVYRRPSTSAAWTRAGGTALVTGTAYGENPPATGQRFLYELRAVDKAGNESPGSADLTVATVDRTPPVAPHVMLDACPDNLPYAAPQLVTTAANSADIAWYEAQRHNPVTGAWTTVHSGARGSFCDTGQPADGSSATYRGRARDAAGNWSPYSPATSLTTADLTPPAPVTDVRVDHRSGVPHLTWSPVAGAASYQVVQYDPATGGHLNALPTGDTTTATDVVPRQTAAVADTYRYAVRAVDAKGNAAAPVETTLSMADRAESIPPFRTTANRFDEGVMIWWLAADPWTVDENPLPAYRIVRTDTATGETSTVDGCKPFTSDDRPLTGPDVSWTWADDTAPSYAGRKMIDGRCWDVQGKSRTTYEYRIVTIDRYGHASQPGPAATETTPDTERPAPVLDLAAERIPFGVRLTWTPPADDDVEGYAVWQGTTDPATGETSWERNCWWGDSMPRTEILCPTVPDGREHVYRVAAMDSWDPDPRLDDLNPAEITVALPDTRPPGWTGTGIRQSTYPGIYLGCADGSSVPCGTATRYRVERWDPSAGAYTTLSTGAVGSTPVYYSDPAVGDDLLSLHYYRVVFTDPSGAEQSVRSEAYGIWASWL</sequence>
<keyword evidence="1" id="KW-0732">Signal</keyword>
<proteinExistence type="predicted"/>
<accession>A0ABW6XP93</accession>
<feature type="chain" id="PRO_5045223125" evidence="1">
    <location>
        <begin position="31"/>
        <end position="804"/>
    </location>
</feature>
<organism evidence="3 4">
    <name type="scientific">Streptomyces flavochromogenes</name>
    <dbReference type="NCBI Taxonomy" id="68199"/>
    <lineage>
        <taxon>Bacteria</taxon>
        <taxon>Bacillati</taxon>
        <taxon>Actinomycetota</taxon>
        <taxon>Actinomycetes</taxon>
        <taxon>Kitasatosporales</taxon>
        <taxon>Streptomycetaceae</taxon>
        <taxon>Streptomyces</taxon>
    </lineage>
</organism>
<dbReference type="InterPro" id="IPR006311">
    <property type="entry name" value="TAT_signal"/>
</dbReference>
<evidence type="ECO:0000313" key="4">
    <source>
        <dbReference type="Proteomes" id="UP001602370"/>
    </source>
</evidence>
<dbReference type="InterPro" id="IPR037524">
    <property type="entry name" value="PA14/GLEYA"/>
</dbReference>
<dbReference type="Pfam" id="PF07691">
    <property type="entry name" value="PA14"/>
    <property type="match status" value="1"/>
</dbReference>
<dbReference type="PROSITE" id="PS51820">
    <property type="entry name" value="PA14"/>
    <property type="match status" value="1"/>
</dbReference>
<dbReference type="SUPFAM" id="SSF49265">
    <property type="entry name" value="Fibronectin type III"/>
    <property type="match status" value="1"/>
</dbReference>
<feature type="signal peptide" evidence="1">
    <location>
        <begin position="1"/>
        <end position="30"/>
    </location>
</feature>
<comment type="caution">
    <text evidence="3">The sequence shown here is derived from an EMBL/GenBank/DDBJ whole genome shotgun (WGS) entry which is preliminary data.</text>
</comment>
<evidence type="ECO:0000256" key="1">
    <source>
        <dbReference type="SAM" id="SignalP"/>
    </source>
</evidence>
<evidence type="ECO:0000313" key="3">
    <source>
        <dbReference type="EMBL" id="MFF5919307.1"/>
    </source>
</evidence>
<dbReference type="EMBL" id="JBIBDZ010000003">
    <property type="protein sequence ID" value="MFF5919307.1"/>
    <property type="molecule type" value="Genomic_DNA"/>
</dbReference>
<reference evidence="3 4" key="1">
    <citation type="submission" date="2024-10" db="EMBL/GenBank/DDBJ databases">
        <title>The Natural Products Discovery Center: Release of the First 8490 Sequenced Strains for Exploring Actinobacteria Biosynthetic Diversity.</title>
        <authorList>
            <person name="Kalkreuter E."/>
            <person name="Kautsar S.A."/>
            <person name="Yang D."/>
            <person name="Bader C.D."/>
            <person name="Teijaro C.N."/>
            <person name="Fluegel L."/>
            <person name="Davis C.M."/>
            <person name="Simpson J.R."/>
            <person name="Lauterbach L."/>
            <person name="Steele A.D."/>
            <person name="Gui C."/>
            <person name="Meng S."/>
            <person name="Li G."/>
            <person name="Viehrig K."/>
            <person name="Ye F."/>
            <person name="Su P."/>
            <person name="Kiefer A.F."/>
            <person name="Nichols A."/>
            <person name="Cepeda A.J."/>
            <person name="Yan W."/>
            <person name="Fan B."/>
            <person name="Jiang Y."/>
            <person name="Adhikari A."/>
            <person name="Zheng C.-J."/>
            <person name="Schuster L."/>
            <person name="Cowan T.M."/>
            <person name="Smanski M.J."/>
            <person name="Chevrette M.G."/>
            <person name="De Carvalho L.P.S."/>
            <person name="Shen B."/>
        </authorList>
    </citation>
    <scope>NUCLEOTIDE SEQUENCE [LARGE SCALE GENOMIC DNA]</scope>
    <source>
        <strain evidence="3 4">NPDC012605</strain>
    </source>
</reference>
<feature type="domain" description="PA14" evidence="2">
    <location>
        <begin position="34"/>
        <end position="177"/>
    </location>
</feature>
<protein>
    <submittedName>
        <fullName evidence="3">PA14 domain-containing protein</fullName>
    </submittedName>
</protein>
<dbReference type="RefSeq" id="WP_030323713.1">
    <property type="nucleotide sequence ID" value="NZ_JBIBDZ010000003.1"/>
</dbReference>
<dbReference type="InterPro" id="IPR011658">
    <property type="entry name" value="PA14_dom"/>
</dbReference>
<dbReference type="Gene3D" id="2.60.40.10">
    <property type="entry name" value="Immunoglobulins"/>
    <property type="match status" value="3"/>
</dbReference>
<gene>
    <name evidence="3" type="ORF">ACFY8C_13250</name>
</gene>
<keyword evidence="4" id="KW-1185">Reference proteome</keyword>
<evidence type="ECO:0000259" key="2">
    <source>
        <dbReference type="PROSITE" id="PS51820"/>
    </source>
</evidence>
<dbReference type="PROSITE" id="PS51318">
    <property type="entry name" value="TAT"/>
    <property type="match status" value="1"/>
</dbReference>